<dbReference type="SUPFAM" id="SSF53067">
    <property type="entry name" value="Actin-like ATPase domain"/>
    <property type="match status" value="2"/>
</dbReference>
<dbReference type="InterPro" id="IPR018484">
    <property type="entry name" value="FGGY_N"/>
</dbReference>
<proteinExistence type="inferred from homology"/>
<dbReference type="InterPro" id="IPR000577">
    <property type="entry name" value="Carb_kinase_FGGY"/>
</dbReference>
<feature type="domain" description="Carbohydrate kinase FGGY N-terminal" evidence="4">
    <location>
        <begin position="3"/>
        <end position="236"/>
    </location>
</feature>
<evidence type="ECO:0000313" key="7">
    <source>
        <dbReference type="Proteomes" id="UP000440004"/>
    </source>
</evidence>
<keyword evidence="7" id="KW-1185">Reference proteome</keyword>
<evidence type="ECO:0000256" key="3">
    <source>
        <dbReference type="ARBA" id="ARBA00022777"/>
    </source>
</evidence>
<dbReference type="PIRSF" id="PIRSF000538">
    <property type="entry name" value="GlpK"/>
    <property type="match status" value="1"/>
</dbReference>
<evidence type="ECO:0000256" key="1">
    <source>
        <dbReference type="ARBA" id="ARBA00009156"/>
    </source>
</evidence>
<protein>
    <recommendedName>
        <fullName evidence="8">Gluconokinase</fullName>
    </recommendedName>
</protein>
<dbReference type="RefSeq" id="WP_152802872.1">
    <property type="nucleotide sequence ID" value="NZ_WHNX01000007.1"/>
</dbReference>
<dbReference type="CDD" id="cd07770">
    <property type="entry name" value="ASKHA_NBD_FGGY_GntK"/>
    <property type="match status" value="1"/>
</dbReference>
<evidence type="ECO:0000259" key="5">
    <source>
        <dbReference type="Pfam" id="PF02782"/>
    </source>
</evidence>
<name>A0A6A7K7E3_9FIRM</name>
<keyword evidence="3" id="KW-0418">Kinase</keyword>
<organism evidence="6 7">
    <name type="scientific">Alkalibaculum sporogenes</name>
    <dbReference type="NCBI Taxonomy" id="2655001"/>
    <lineage>
        <taxon>Bacteria</taxon>
        <taxon>Bacillati</taxon>
        <taxon>Bacillota</taxon>
        <taxon>Clostridia</taxon>
        <taxon>Eubacteriales</taxon>
        <taxon>Eubacteriaceae</taxon>
        <taxon>Alkalibaculum</taxon>
    </lineage>
</organism>
<gene>
    <name evidence="6" type="ORF">GC105_06370</name>
</gene>
<evidence type="ECO:0000259" key="4">
    <source>
        <dbReference type="Pfam" id="PF00370"/>
    </source>
</evidence>
<comment type="similarity">
    <text evidence="1">Belongs to the FGGY kinase family.</text>
</comment>
<dbReference type="Gene3D" id="3.30.420.40">
    <property type="match status" value="2"/>
</dbReference>
<comment type="caution">
    <text evidence="6">The sequence shown here is derived from an EMBL/GenBank/DDBJ whole genome shotgun (WGS) entry which is preliminary data.</text>
</comment>
<dbReference type="Proteomes" id="UP000440004">
    <property type="component" value="Unassembled WGS sequence"/>
</dbReference>
<sequence>MNILVLESSTTSAKAMLYDTVTGTYEVKINTYTLCNNDTTIHDAENIFNETVALGRKLCKGKKIDIVSLGGAWHSVMLCDMAMKPKTPVYLWSYTGASDLCKELREDKDYVKSFYQKTGCMVNGIYPAFKLMLLKEKGYDLNDYLIAGQGTYNMFRLTGERVITDSMASGTGLLNTHTKEFDIEILDEIGIKESQLSRLVTYKDTILLSKEGSYHLGIDEGTPVIPTGPDGGLNQVGAGALGDGVMTFSIGTSGAMRLTTDSPIIPEEPSTWCYMSPKKWLSGAATSGCCNCIDWFKEKMFSPDTSYEDIEKGFGDIETTPVFLPFLFGERCPGWQDDRNAAFFDIKPFHTAHDMYHAIMEGTLFNLYQCYQVLTNINGIPKKIKLSGGILNSPYWTQMCVDIFETDMEIDNLEHSSLLGGVALGMEHLGIIKDVTEFTAESAKVIHHNPKMNQLYKKKYERYKYWYDKVI</sequence>
<dbReference type="PANTHER" id="PTHR43095">
    <property type="entry name" value="SUGAR KINASE"/>
    <property type="match status" value="1"/>
</dbReference>
<reference evidence="6 7" key="1">
    <citation type="submission" date="2019-10" db="EMBL/GenBank/DDBJ databases">
        <title>Alkalibaculum tamaniensis sp.nov., a new alkaliphilic acetogen, isolated on methoxylated aromatics from a mud volcano.</title>
        <authorList>
            <person name="Khomyakova M.A."/>
            <person name="Merkel A.Y."/>
            <person name="Bonch-Osmolovskaya E.A."/>
            <person name="Slobodkin A.I."/>
        </authorList>
    </citation>
    <scope>NUCLEOTIDE SEQUENCE [LARGE SCALE GENOMIC DNA]</scope>
    <source>
        <strain evidence="6 7">M08DMB</strain>
    </source>
</reference>
<dbReference type="EMBL" id="WHNX01000007">
    <property type="protein sequence ID" value="MPW25409.1"/>
    <property type="molecule type" value="Genomic_DNA"/>
</dbReference>
<evidence type="ECO:0008006" key="8">
    <source>
        <dbReference type="Google" id="ProtNLM"/>
    </source>
</evidence>
<evidence type="ECO:0000313" key="6">
    <source>
        <dbReference type="EMBL" id="MPW25409.1"/>
    </source>
</evidence>
<dbReference type="InterPro" id="IPR043129">
    <property type="entry name" value="ATPase_NBD"/>
</dbReference>
<feature type="domain" description="Carbohydrate kinase FGGY C-terminal" evidence="5">
    <location>
        <begin position="247"/>
        <end position="426"/>
    </location>
</feature>
<dbReference type="InterPro" id="IPR018485">
    <property type="entry name" value="FGGY_C"/>
</dbReference>
<dbReference type="Pfam" id="PF02782">
    <property type="entry name" value="FGGY_C"/>
    <property type="match status" value="1"/>
</dbReference>
<dbReference type="InterPro" id="IPR050406">
    <property type="entry name" value="FGGY_Carb_Kinase"/>
</dbReference>
<dbReference type="GO" id="GO:0016301">
    <property type="term" value="F:kinase activity"/>
    <property type="evidence" value="ECO:0007669"/>
    <property type="project" value="UniProtKB-KW"/>
</dbReference>
<evidence type="ECO:0000256" key="2">
    <source>
        <dbReference type="ARBA" id="ARBA00022679"/>
    </source>
</evidence>
<dbReference type="GO" id="GO:0005975">
    <property type="term" value="P:carbohydrate metabolic process"/>
    <property type="evidence" value="ECO:0007669"/>
    <property type="project" value="InterPro"/>
</dbReference>
<dbReference type="AlphaFoldDB" id="A0A6A7K7E3"/>
<accession>A0A6A7K7E3</accession>
<dbReference type="Pfam" id="PF00370">
    <property type="entry name" value="FGGY_N"/>
    <property type="match status" value="1"/>
</dbReference>
<dbReference type="PANTHER" id="PTHR43095:SF2">
    <property type="entry name" value="GLUCONOKINASE"/>
    <property type="match status" value="1"/>
</dbReference>
<keyword evidence="2" id="KW-0808">Transferase</keyword>